<keyword evidence="2 10" id="KW-0690">Ribosome biogenesis</keyword>
<dbReference type="PROSITE" id="PS51721">
    <property type="entry name" value="G_CP"/>
    <property type="match status" value="1"/>
</dbReference>
<dbReference type="CDD" id="cd01854">
    <property type="entry name" value="YjeQ_EngC"/>
    <property type="match status" value="1"/>
</dbReference>
<comment type="similarity">
    <text evidence="10">Belongs to the TRAFAC class YlqF/YawG GTPase family. RsgA subfamily.</text>
</comment>
<keyword evidence="3 10" id="KW-0479">Metal-binding</keyword>
<dbReference type="AlphaFoldDB" id="A0A238JEL6"/>
<proteinExistence type="inferred from homology"/>
<feature type="binding site" evidence="10">
    <location>
        <position position="274"/>
    </location>
    <ligand>
        <name>Zn(2+)</name>
        <dbReference type="ChEBI" id="CHEBI:29105"/>
    </ligand>
</feature>
<evidence type="ECO:0000259" key="13">
    <source>
        <dbReference type="PROSITE" id="PS51721"/>
    </source>
</evidence>
<dbReference type="GO" id="GO:0019843">
    <property type="term" value="F:rRNA binding"/>
    <property type="evidence" value="ECO:0007669"/>
    <property type="project" value="UniProtKB-KW"/>
</dbReference>
<dbReference type="InterPro" id="IPR004881">
    <property type="entry name" value="Ribosome_biogen_GTPase_RsgA"/>
</dbReference>
<evidence type="ECO:0000259" key="12">
    <source>
        <dbReference type="PROSITE" id="PS50936"/>
    </source>
</evidence>
<keyword evidence="5 10" id="KW-0547">Nucleotide-binding</keyword>
<comment type="subcellular location">
    <subcellularLocation>
        <location evidence="10">Cytoplasm</location>
    </subcellularLocation>
</comment>
<dbReference type="PANTHER" id="PTHR32120:SF10">
    <property type="entry name" value="SMALL RIBOSOMAL SUBUNIT BIOGENESIS GTPASE RSGA"/>
    <property type="match status" value="1"/>
</dbReference>
<evidence type="ECO:0000256" key="10">
    <source>
        <dbReference type="HAMAP-Rule" id="MF_01820"/>
    </source>
</evidence>
<dbReference type="Gene3D" id="1.10.40.50">
    <property type="entry name" value="Probable gtpase engc, domain 3"/>
    <property type="match status" value="1"/>
</dbReference>
<evidence type="ECO:0000313" key="15">
    <source>
        <dbReference type="Proteomes" id="UP000225972"/>
    </source>
</evidence>
<keyword evidence="9 10" id="KW-0342">GTP-binding</keyword>
<comment type="cofactor">
    <cofactor evidence="10">
        <name>Zn(2+)</name>
        <dbReference type="ChEBI" id="CHEBI:29105"/>
    </cofactor>
    <text evidence="10">Binds 1 zinc ion per subunit.</text>
</comment>
<dbReference type="EC" id="3.6.1.-" evidence="10"/>
<keyword evidence="15" id="KW-1185">Reference proteome</keyword>
<feature type="region of interest" description="Disordered" evidence="11">
    <location>
        <begin position="309"/>
        <end position="343"/>
    </location>
</feature>
<dbReference type="InterPro" id="IPR010914">
    <property type="entry name" value="RsgA_GTPase_dom"/>
</dbReference>
<reference evidence="15" key="1">
    <citation type="submission" date="2017-05" db="EMBL/GenBank/DDBJ databases">
        <authorList>
            <person name="Rodrigo-Torres L."/>
            <person name="Arahal R. D."/>
            <person name="Lucena T."/>
        </authorList>
    </citation>
    <scope>NUCLEOTIDE SEQUENCE [LARGE SCALE GENOMIC DNA]</scope>
    <source>
        <strain evidence="15">CECT 8649</strain>
    </source>
</reference>
<feature type="domain" description="EngC GTPase" evidence="12">
    <location>
        <begin position="98"/>
        <end position="244"/>
    </location>
</feature>
<dbReference type="GO" id="GO:0003924">
    <property type="term" value="F:GTPase activity"/>
    <property type="evidence" value="ECO:0007669"/>
    <property type="project" value="UniProtKB-UniRule"/>
</dbReference>
<evidence type="ECO:0000256" key="4">
    <source>
        <dbReference type="ARBA" id="ARBA00022730"/>
    </source>
</evidence>
<evidence type="ECO:0000256" key="9">
    <source>
        <dbReference type="ARBA" id="ARBA00023134"/>
    </source>
</evidence>
<feature type="domain" description="CP-type G" evidence="13">
    <location>
        <begin position="90"/>
        <end position="246"/>
    </location>
</feature>
<feature type="binding site" evidence="10">
    <location>
        <position position="269"/>
    </location>
    <ligand>
        <name>Zn(2+)</name>
        <dbReference type="ChEBI" id="CHEBI:29105"/>
    </ligand>
</feature>
<evidence type="ECO:0000256" key="6">
    <source>
        <dbReference type="ARBA" id="ARBA00022801"/>
    </source>
</evidence>
<feature type="region of interest" description="Disordered" evidence="11">
    <location>
        <begin position="204"/>
        <end position="226"/>
    </location>
</feature>
<evidence type="ECO:0000256" key="5">
    <source>
        <dbReference type="ARBA" id="ARBA00022741"/>
    </source>
</evidence>
<dbReference type="PROSITE" id="PS50936">
    <property type="entry name" value="ENGC_GTPASE"/>
    <property type="match status" value="1"/>
</dbReference>
<dbReference type="GO" id="GO:0005737">
    <property type="term" value="C:cytoplasm"/>
    <property type="evidence" value="ECO:0007669"/>
    <property type="project" value="UniProtKB-SubCell"/>
</dbReference>
<dbReference type="InterPro" id="IPR030378">
    <property type="entry name" value="G_CP_dom"/>
</dbReference>
<keyword evidence="4 10" id="KW-0699">rRNA-binding</keyword>
<dbReference type="GO" id="GO:0042274">
    <property type="term" value="P:ribosomal small subunit biogenesis"/>
    <property type="evidence" value="ECO:0007669"/>
    <property type="project" value="UniProtKB-UniRule"/>
</dbReference>
<dbReference type="RefSeq" id="WP_235871939.1">
    <property type="nucleotide sequence ID" value="NZ_FXXP01000002.1"/>
</dbReference>
<keyword evidence="7 10" id="KW-0862">Zinc</keyword>
<dbReference type="EMBL" id="FXXP01000002">
    <property type="protein sequence ID" value="SMX28865.1"/>
    <property type="molecule type" value="Genomic_DNA"/>
</dbReference>
<dbReference type="Proteomes" id="UP000225972">
    <property type="component" value="Unassembled WGS sequence"/>
</dbReference>
<evidence type="ECO:0000256" key="1">
    <source>
        <dbReference type="ARBA" id="ARBA00022490"/>
    </source>
</evidence>
<sequence>MTNHTLADLGWSDHFARQIDETMVDLTPARIHEVQRDLLLVLTETGPSTVIPVESAGEYAVGDWVLSDGVKAVHRLDPISNLTRKAAGHVSYQQRIAANIDTIAIVTSCNADFNIPRLERYLAMVSSAGAMPLVLLTKADRCEDPRDYQRQAERISPLVTAIALNAKNPEDVAQLIPWCKSGQTLALIGSSGVGKTTLRNSLTGGEAETQAIREDDARGRHTTTHRSLVPTPYGGWLIDTPGMRELQLAGQEDGISAVFEDIEQLATQCKFNDCAHQGEPGCAVQAAIEAGELDADRLERWRKLKREDEINSESIARQRARNKAFSKMVNKTVRGSAKRKGRR</sequence>
<dbReference type="NCBIfam" id="TIGR00157">
    <property type="entry name" value="ribosome small subunit-dependent GTPase A"/>
    <property type="match status" value="1"/>
</dbReference>
<feature type="binding site" evidence="10">
    <location>
        <position position="282"/>
    </location>
    <ligand>
        <name>Zn(2+)</name>
        <dbReference type="ChEBI" id="CHEBI:29105"/>
    </ligand>
</feature>
<gene>
    <name evidence="10 14" type="primary">rsgA</name>
    <name evidence="14" type="ORF">TRP8649_02992</name>
</gene>
<keyword evidence="8 10" id="KW-0694">RNA-binding</keyword>
<keyword evidence="1 10" id="KW-0963">Cytoplasm</keyword>
<feature type="binding site" evidence="10">
    <location>
        <position position="276"/>
    </location>
    <ligand>
        <name>Zn(2+)</name>
        <dbReference type="ChEBI" id="CHEBI:29105"/>
    </ligand>
</feature>
<evidence type="ECO:0000256" key="7">
    <source>
        <dbReference type="ARBA" id="ARBA00022833"/>
    </source>
</evidence>
<organism evidence="14 15">
    <name type="scientific">Pelagimonas phthalicica</name>
    <dbReference type="NCBI Taxonomy" id="1037362"/>
    <lineage>
        <taxon>Bacteria</taxon>
        <taxon>Pseudomonadati</taxon>
        <taxon>Pseudomonadota</taxon>
        <taxon>Alphaproteobacteria</taxon>
        <taxon>Rhodobacterales</taxon>
        <taxon>Roseobacteraceae</taxon>
        <taxon>Pelagimonas</taxon>
    </lineage>
</organism>
<evidence type="ECO:0000256" key="11">
    <source>
        <dbReference type="SAM" id="MobiDB-lite"/>
    </source>
</evidence>
<comment type="function">
    <text evidence="10">One of several proteins that assist in the late maturation steps of the functional core of the 30S ribosomal subunit. Helps release RbfA from mature subunits. May play a role in the assembly of ribosomal proteins into the subunit. Circularly permuted GTPase that catalyzes slow GTP hydrolysis, GTPase activity is stimulated by the 30S ribosomal subunit.</text>
</comment>
<dbReference type="GO" id="GO:0005525">
    <property type="term" value="F:GTP binding"/>
    <property type="evidence" value="ECO:0007669"/>
    <property type="project" value="UniProtKB-UniRule"/>
</dbReference>
<dbReference type="InterPro" id="IPR027417">
    <property type="entry name" value="P-loop_NTPase"/>
</dbReference>
<dbReference type="SUPFAM" id="SSF52540">
    <property type="entry name" value="P-loop containing nucleoside triphosphate hydrolases"/>
    <property type="match status" value="1"/>
</dbReference>
<dbReference type="GO" id="GO:0046872">
    <property type="term" value="F:metal ion binding"/>
    <property type="evidence" value="ECO:0007669"/>
    <property type="project" value="UniProtKB-KW"/>
</dbReference>
<evidence type="ECO:0000256" key="8">
    <source>
        <dbReference type="ARBA" id="ARBA00022884"/>
    </source>
</evidence>
<keyword evidence="6 10" id="KW-0378">Hydrolase</keyword>
<evidence type="ECO:0000313" key="14">
    <source>
        <dbReference type="EMBL" id="SMX28865.1"/>
    </source>
</evidence>
<accession>A0A238JEL6</accession>
<dbReference type="PANTHER" id="PTHR32120">
    <property type="entry name" value="SMALL RIBOSOMAL SUBUNIT BIOGENESIS GTPASE RSGA"/>
    <property type="match status" value="1"/>
</dbReference>
<protein>
    <recommendedName>
        <fullName evidence="10">Small ribosomal subunit biogenesis GTPase RsgA</fullName>
        <ecNumber evidence="10">3.6.1.-</ecNumber>
    </recommendedName>
</protein>
<evidence type="ECO:0000256" key="2">
    <source>
        <dbReference type="ARBA" id="ARBA00022517"/>
    </source>
</evidence>
<feature type="binding site" evidence="10">
    <location>
        <begin position="137"/>
        <end position="140"/>
    </location>
    <ligand>
        <name>GTP</name>
        <dbReference type="ChEBI" id="CHEBI:37565"/>
    </ligand>
</feature>
<dbReference type="Pfam" id="PF03193">
    <property type="entry name" value="RsgA_GTPase"/>
    <property type="match status" value="1"/>
</dbReference>
<dbReference type="HAMAP" id="MF_01820">
    <property type="entry name" value="GTPase_RsgA"/>
    <property type="match status" value="1"/>
</dbReference>
<name>A0A238JEL6_9RHOB</name>
<comment type="subunit">
    <text evidence="10">Monomer. Associates with 30S ribosomal subunit, binds 16S rRNA.</text>
</comment>
<evidence type="ECO:0000256" key="3">
    <source>
        <dbReference type="ARBA" id="ARBA00022723"/>
    </source>
</evidence>
<dbReference type="Gene3D" id="3.40.50.300">
    <property type="entry name" value="P-loop containing nucleotide triphosphate hydrolases"/>
    <property type="match status" value="1"/>
</dbReference>
<feature type="binding site" evidence="10">
    <location>
        <begin position="189"/>
        <end position="197"/>
    </location>
    <ligand>
        <name>GTP</name>
        <dbReference type="ChEBI" id="CHEBI:37565"/>
    </ligand>
</feature>